<keyword evidence="6 12" id="KW-0274">FAD</keyword>
<dbReference type="FunFam" id="1.10.579.10:FF:000003">
    <property type="entry name" value="Deoxyribodipyrimidine photo-lyase"/>
    <property type="match status" value="1"/>
</dbReference>
<proteinExistence type="inferred from homology"/>
<dbReference type="PROSITE" id="PS00691">
    <property type="entry name" value="DNA_PHOTOLYASES_1_2"/>
    <property type="match status" value="1"/>
</dbReference>
<dbReference type="InterPro" id="IPR036134">
    <property type="entry name" value="Crypto/Photolyase_FAD-like_sf"/>
</dbReference>
<feature type="binding site" evidence="12">
    <location>
        <position position="225"/>
    </location>
    <ligand>
        <name>FAD</name>
        <dbReference type="ChEBI" id="CHEBI:57692"/>
    </ligand>
</feature>
<dbReference type="Pfam" id="PF03441">
    <property type="entry name" value="FAD_binding_7"/>
    <property type="match status" value="1"/>
</dbReference>
<dbReference type="Gene3D" id="1.10.579.10">
    <property type="entry name" value="DNA Cyclobutane Dipyrimidine Photolyase, subunit A, domain 3"/>
    <property type="match status" value="1"/>
</dbReference>
<evidence type="ECO:0000256" key="1">
    <source>
        <dbReference type="ARBA" id="ARBA00001932"/>
    </source>
</evidence>
<evidence type="ECO:0000256" key="6">
    <source>
        <dbReference type="ARBA" id="ARBA00022827"/>
    </source>
</evidence>
<evidence type="ECO:0000313" key="17">
    <source>
        <dbReference type="Proteomes" id="UP000249898"/>
    </source>
</evidence>
<dbReference type="EC" id="4.1.99.3" evidence="3"/>
<comment type="similarity">
    <text evidence="14">Belongs to the DNA photolyase family.</text>
</comment>
<evidence type="ECO:0000256" key="12">
    <source>
        <dbReference type="PIRSR" id="PIRSR602081-1"/>
    </source>
</evidence>
<feature type="site" description="Electron transfer via tryptophanyl radical" evidence="13">
    <location>
        <position position="385"/>
    </location>
</feature>
<dbReference type="AlphaFoldDB" id="A0A2Z4PS35"/>
<evidence type="ECO:0000256" key="4">
    <source>
        <dbReference type="ARBA" id="ARBA00014046"/>
    </source>
</evidence>
<dbReference type="Pfam" id="PF00875">
    <property type="entry name" value="DNA_photolyase"/>
    <property type="match status" value="1"/>
</dbReference>
<dbReference type="GO" id="GO:0009416">
    <property type="term" value="P:response to light stimulus"/>
    <property type="evidence" value="ECO:0007669"/>
    <property type="project" value="TreeGrafter"/>
</dbReference>
<dbReference type="PANTHER" id="PTHR11455:SF9">
    <property type="entry name" value="CRYPTOCHROME CIRCADIAN CLOCK 5 ISOFORM X1"/>
    <property type="match status" value="1"/>
</dbReference>
<protein>
    <recommendedName>
        <fullName evidence="4">Deoxyribodipyrimidine photo-lyase</fullName>
        <ecNumber evidence="3">4.1.99.3</ecNumber>
    </recommendedName>
    <alternativeName>
        <fullName evidence="8">DNA photolyase</fullName>
    </alternativeName>
    <alternativeName>
        <fullName evidence="11">Photoreactivating enzyme</fullName>
    </alternativeName>
</protein>
<dbReference type="PROSITE" id="PS00394">
    <property type="entry name" value="DNA_PHOTOLYASES_1_1"/>
    <property type="match status" value="1"/>
</dbReference>
<feature type="domain" description="Photolyase/cryptochrome alpha/beta" evidence="15">
    <location>
        <begin position="3"/>
        <end position="140"/>
    </location>
</feature>
<reference evidence="16 17" key="1">
    <citation type="submission" date="2016-06" db="EMBL/GenBank/DDBJ databases">
        <title>The sequenced genome of the ice-adhering bacterium Marinomonas primoryensis, from Antarctica.</title>
        <authorList>
            <person name="Graham L."/>
            <person name="Vance T.D.R."/>
            <person name="Davies P.L."/>
        </authorList>
    </citation>
    <scope>NUCLEOTIDE SEQUENCE [LARGE SCALE GENOMIC DNA]</scope>
    <source>
        <strain evidence="16 17">AceL</strain>
    </source>
</reference>
<evidence type="ECO:0000256" key="5">
    <source>
        <dbReference type="ARBA" id="ARBA00022630"/>
    </source>
</evidence>
<feature type="binding site" evidence="12">
    <location>
        <begin position="277"/>
        <end position="284"/>
    </location>
    <ligand>
        <name>FAD</name>
        <dbReference type="ChEBI" id="CHEBI:57692"/>
    </ligand>
</feature>
<evidence type="ECO:0000256" key="2">
    <source>
        <dbReference type="ARBA" id="ARBA00005862"/>
    </source>
</evidence>
<evidence type="ECO:0000259" key="15">
    <source>
        <dbReference type="PROSITE" id="PS51645"/>
    </source>
</evidence>
<dbReference type="RefSeq" id="WP_112137111.1">
    <property type="nucleotide sequence ID" value="NZ_CP016181.1"/>
</dbReference>
<name>A0A2Z4PS35_9GAMM</name>
<keyword evidence="16" id="KW-0456">Lyase</keyword>
<evidence type="ECO:0000256" key="3">
    <source>
        <dbReference type="ARBA" id="ARBA00013149"/>
    </source>
</evidence>
<dbReference type="GO" id="GO:0071949">
    <property type="term" value="F:FAD binding"/>
    <property type="evidence" value="ECO:0007669"/>
    <property type="project" value="TreeGrafter"/>
</dbReference>
<dbReference type="Proteomes" id="UP000249898">
    <property type="component" value="Chromosome"/>
</dbReference>
<comment type="catalytic activity">
    <reaction evidence="9">
        <text>cyclobutadipyrimidine (in DNA) = 2 pyrimidine residues (in DNA).</text>
        <dbReference type="EC" id="4.1.99.3"/>
    </reaction>
</comment>
<evidence type="ECO:0000256" key="10">
    <source>
        <dbReference type="ARBA" id="ARBA00059220"/>
    </source>
</evidence>
<keyword evidence="5 12" id="KW-0285">Flavoprotein</keyword>
<dbReference type="PRINTS" id="PR00147">
    <property type="entry name" value="DNAPHOTLYASE"/>
</dbReference>
<feature type="site" description="Electron transfer via tryptophanyl radical" evidence="13">
    <location>
        <position position="362"/>
    </location>
</feature>
<dbReference type="NCBIfam" id="NF007955">
    <property type="entry name" value="PRK10674.1"/>
    <property type="match status" value="1"/>
</dbReference>
<comment type="cofactor">
    <cofactor evidence="12">
        <name>FAD</name>
        <dbReference type="ChEBI" id="CHEBI:57692"/>
    </cofactor>
    <text evidence="12">Binds 1 FAD per subunit.</text>
</comment>
<dbReference type="OrthoDB" id="9772484at2"/>
<organism evidence="16 17">
    <name type="scientific">Marinomonas primoryensis</name>
    <dbReference type="NCBI Taxonomy" id="178399"/>
    <lineage>
        <taxon>Bacteria</taxon>
        <taxon>Pseudomonadati</taxon>
        <taxon>Pseudomonadota</taxon>
        <taxon>Gammaproteobacteria</taxon>
        <taxon>Oceanospirillales</taxon>
        <taxon>Oceanospirillaceae</taxon>
        <taxon>Marinomonas</taxon>
    </lineage>
</organism>
<feature type="site" description="Electron transfer via tryptophanyl radical" evidence="13">
    <location>
        <position position="309"/>
    </location>
</feature>
<evidence type="ECO:0000256" key="7">
    <source>
        <dbReference type="ARBA" id="ARBA00022991"/>
    </source>
</evidence>
<evidence type="ECO:0000256" key="14">
    <source>
        <dbReference type="RuleBase" id="RU004182"/>
    </source>
</evidence>
<dbReference type="GO" id="GO:0003677">
    <property type="term" value="F:DNA binding"/>
    <property type="evidence" value="ECO:0007669"/>
    <property type="project" value="TreeGrafter"/>
</dbReference>
<comment type="cofactor">
    <cofactor evidence="1">
        <name>(6R)-5,10-methylene-5,6,7,8-tetrahydrofolate</name>
        <dbReference type="ChEBI" id="CHEBI:15636"/>
    </cofactor>
</comment>
<dbReference type="InterPro" id="IPR005101">
    <property type="entry name" value="Cryptochr/Photolyase_FAD-bd"/>
</dbReference>
<evidence type="ECO:0000256" key="11">
    <source>
        <dbReference type="ARBA" id="ARBA00083107"/>
    </source>
</evidence>
<dbReference type="GO" id="GO:0000719">
    <property type="term" value="P:photoreactive repair"/>
    <property type="evidence" value="ECO:0007669"/>
    <property type="project" value="UniProtKB-ARBA"/>
</dbReference>
<dbReference type="Gene3D" id="1.25.40.80">
    <property type="match status" value="1"/>
</dbReference>
<evidence type="ECO:0000313" key="16">
    <source>
        <dbReference type="EMBL" id="AWX99928.1"/>
    </source>
</evidence>
<dbReference type="InterPro" id="IPR002081">
    <property type="entry name" value="Cryptochrome/DNA_photolyase_1"/>
</dbReference>
<evidence type="ECO:0000256" key="9">
    <source>
        <dbReference type="ARBA" id="ARBA00033999"/>
    </source>
</evidence>
<gene>
    <name evidence="16" type="ORF">A8139_07885</name>
</gene>
<dbReference type="Gene3D" id="3.40.50.620">
    <property type="entry name" value="HUPs"/>
    <property type="match status" value="1"/>
</dbReference>
<sequence>MKIEHLVWLRNDLRCLDNPALHSASLEANALNKGIGVVVTVTPTQWSEHNESDAKTGLRAGLIKTLAKTLAALGIPLHIINAETFDALPEAMTAFCLDHGIKHLWFNRDLPIHEQQRDHSVCEQLHKHQIKTHTLSADLIVPQAVFSQQGTSFKVFTPFFKRWLTLLAQQDITPLPAPESQADPLPEPSLNFTWEKHFREDLWPADHDIAKQKLWLFCHHKERHYQESRDYPVQPATSTLSPYLALGALGPRQCLEAIIYTCNQEERRWQDSIWLKELAWRDFYRQLMEHFPFLSMSRPFKQETNALLWRNNEAEFTAWCEGKTGFPIIDAAMRQLNQTGWMHNRLRMVTASFFTKLLFADWRKGEAYFMSQLIDGEFAANNGGWQWSASTGCDAAPYFRVFNPTRQSQTYDKSGDFIKRFVPELATLDAKSIHNPSPEQRKQCGYPEPVIDYKPARLAAIAAFDELKGR</sequence>
<evidence type="ECO:0000256" key="13">
    <source>
        <dbReference type="PIRSR" id="PIRSR602081-2"/>
    </source>
</evidence>
<evidence type="ECO:0000256" key="8">
    <source>
        <dbReference type="ARBA" id="ARBA00031671"/>
    </source>
</evidence>
<accession>A0A2Z4PS35</accession>
<dbReference type="PANTHER" id="PTHR11455">
    <property type="entry name" value="CRYPTOCHROME"/>
    <property type="match status" value="1"/>
</dbReference>
<dbReference type="InterPro" id="IPR014729">
    <property type="entry name" value="Rossmann-like_a/b/a_fold"/>
</dbReference>
<feature type="binding site" evidence="12">
    <location>
        <position position="274"/>
    </location>
    <ligand>
        <name>FAD</name>
        <dbReference type="ChEBI" id="CHEBI:57692"/>
    </ligand>
</feature>
<feature type="binding site" evidence="12">
    <location>
        <begin position="237"/>
        <end position="241"/>
    </location>
    <ligand>
        <name>FAD</name>
        <dbReference type="ChEBI" id="CHEBI:57692"/>
    </ligand>
</feature>
<comment type="function">
    <text evidence="10">Involved in repair of UV radiation-induced DNA damage. Catalyzes the light-dependent monomerization (300-600 nm) of cyclobutyl pyrimidine dimers (in cis-syn configuration), which are formed between adjacent bases on the same DNA strand upon exposure to ultraviolet radiation.</text>
</comment>
<comment type="similarity">
    <text evidence="2">Belongs to the DNA photolyase class-1 family.</text>
</comment>
<keyword evidence="7 14" id="KW-0157">Chromophore</keyword>
<dbReference type="InterPro" id="IPR006050">
    <property type="entry name" value="DNA_photolyase_N"/>
</dbReference>
<dbReference type="InterPro" id="IPR018394">
    <property type="entry name" value="DNA_photolyase_1_CS_C"/>
</dbReference>
<dbReference type="InterPro" id="IPR036155">
    <property type="entry name" value="Crypto/Photolyase_N_sf"/>
</dbReference>
<dbReference type="PROSITE" id="PS51645">
    <property type="entry name" value="PHR_CRY_ALPHA_BETA"/>
    <property type="match status" value="1"/>
</dbReference>
<dbReference type="EMBL" id="CP016181">
    <property type="protein sequence ID" value="AWX99928.1"/>
    <property type="molecule type" value="Genomic_DNA"/>
</dbReference>
<dbReference type="SUPFAM" id="SSF48173">
    <property type="entry name" value="Cryptochrome/photolyase FAD-binding domain"/>
    <property type="match status" value="1"/>
</dbReference>
<dbReference type="GO" id="GO:0003904">
    <property type="term" value="F:deoxyribodipyrimidine photo-lyase activity"/>
    <property type="evidence" value="ECO:0007669"/>
    <property type="project" value="UniProtKB-EC"/>
</dbReference>
<dbReference type="SUPFAM" id="SSF52425">
    <property type="entry name" value="Cryptochrome/photolyase, N-terminal domain"/>
    <property type="match status" value="1"/>
</dbReference>